<dbReference type="EMBL" id="JBEAFC010000011">
    <property type="protein sequence ID" value="KAL1537804.1"/>
    <property type="molecule type" value="Genomic_DNA"/>
</dbReference>
<reference evidence="3 4" key="1">
    <citation type="submission" date="2024-06" db="EMBL/GenBank/DDBJ databases">
        <title>A chromosome level genome sequence of Diviner's sage (Salvia divinorum).</title>
        <authorList>
            <person name="Ford S.A."/>
            <person name="Ro D.-K."/>
            <person name="Ness R.W."/>
            <person name="Phillips M.A."/>
        </authorList>
    </citation>
    <scope>NUCLEOTIDE SEQUENCE [LARGE SCALE GENOMIC DNA]</scope>
    <source>
        <strain evidence="3">SAF-2024a</strain>
        <tissue evidence="3">Leaf</tissue>
    </source>
</reference>
<evidence type="ECO:0000256" key="1">
    <source>
        <dbReference type="ARBA" id="ARBA00008668"/>
    </source>
</evidence>
<dbReference type="PANTHER" id="PTHR22835:SF683">
    <property type="entry name" value="OS05G0506800 PROTEIN"/>
    <property type="match status" value="1"/>
</dbReference>
<sequence length="290" mass="31667">MTEALGLPFVQPFFGPSSGDFSRGVNFAVAGCTALADSFWAEEGIQIWLANTSLAAQLSWFKELLLPKFCHTSSDCKNFLENTLVVVGEIGGSDYKYALFQGKSFQSVLAIVPKVVKAISLTINELIKLGAKTLLVPGNLPMGCSPAYLTHFATSNQTFHDPETGCLNRINEIFRHHDELDRVRQQNPNINIVFADYYNAAMQLYHSPRKYGFTEGALTACCGCGGPYNYDETAFCGSEGCSTCKVPSLHVSWDGLHLTEAAYGLIADGLLRGSFTIPPLYAFCARAPFK</sequence>
<evidence type="ECO:0000256" key="2">
    <source>
        <dbReference type="ARBA" id="ARBA00023180"/>
    </source>
</evidence>
<comment type="similarity">
    <text evidence="1">Belongs to the 'GDSL' lipolytic enzyme family.</text>
</comment>
<dbReference type="GO" id="GO:0033879">
    <property type="term" value="F:acetylajmaline esterase activity"/>
    <property type="evidence" value="ECO:0007669"/>
    <property type="project" value="UniProtKB-EC"/>
</dbReference>
<proteinExistence type="inferred from homology"/>
<dbReference type="Gene3D" id="3.40.50.1110">
    <property type="entry name" value="SGNH hydrolase"/>
    <property type="match status" value="1"/>
</dbReference>
<dbReference type="EC" id="3.1.1.80" evidence="3"/>
<keyword evidence="3" id="KW-0378">Hydrolase</keyword>
<dbReference type="InterPro" id="IPR001087">
    <property type="entry name" value="GDSL"/>
</dbReference>
<dbReference type="PANTHER" id="PTHR22835">
    <property type="entry name" value="ZINC FINGER FYVE DOMAIN CONTAINING PROTEIN"/>
    <property type="match status" value="1"/>
</dbReference>
<gene>
    <name evidence="3" type="ORF">AAHA92_30285</name>
</gene>
<dbReference type="InterPro" id="IPR036514">
    <property type="entry name" value="SGNH_hydro_sf"/>
</dbReference>
<evidence type="ECO:0000313" key="4">
    <source>
        <dbReference type="Proteomes" id="UP001567538"/>
    </source>
</evidence>
<dbReference type="Proteomes" id="UP001567538">
    <property type="component" value="Unassembled WGS sequence"/>
</dbReference>
<organism evidence="3 4">
    <name type="scientific">Salvia divinorum</name>
    <name type="common">Maria pastora</name>
    <name type="synonym">Diviner's sage</name>
    <dbReference type="NCBI Taxonomy" id="28513"/>
    <lineage>
        <taxon>Eukaryota</taxon>
        <taxon>Viridiplantae</taxon>
        <taxon>Streptophyta</taxon>
        <taxon>Embryophyta</taxon>
        <taxon>Tracheophyta</taxon>
        <taxon>Spermatophyta</taxon>
        <taxon>Magnoliopsida</taxon>
        <taxon>eudicotyledons</taxon>
        <taxon>Gunneridae</taxon>
        <taxon>Pentapetalae</taxon>
        <taxon>asterids</taxon>
        <taxon>lamiids</taxon>
        <taxon>Lamiales</taxon>
        <taxon>Lamiaceae</taxon>
        <taxon>Nepetoideae</taxon>
        <taxon>Mentheae</taxon>
        <taxon>Salviinae</taxon>
        <taxon>Salvia</taxon>
        <taxon>Salvia subgen. Calosphace</taxon>
    </lineage>
</organism>
<dbReference type="AlphaFoldDB" id="A0ABD1G3S5"/>
<protein>
    <submittedName>
        <fullName evidence="3">Acetylajmaline esterase</fullName>
        <ecNumber evidence="3">3.1.1.80</ecNumber>
    </submittedName>
</protein>
<name>A0ABD1G3S5_SALDI</name>
<dbReference type="Pfam" id="PF00657">
    <property type="entry name" value="Lipase_GDSL"/>
    <property type="match status" value="1"/>
</dbReference>
<keyword evidence="2" id="KW-0325">Glycoprotein</keyword>
<comment type="caution">
    <text evidence="3">The sequence shown here is derived from an EMBL/GenBank/DDBJ whole genome shotgun (WGS) entry which is preliminary data.</text>
</comment>
<keyword evidence="4" id="KW-1185">Reference proteome</keyword>
<accession>A0ABD1G3S5</accession>
<evidence type="ECO:0000313" key="3">
    <source>
        <dbReference type="EMBL" id="KAL1537804.1"/>
    </source>
</evidence>